<dbReference type="PANTHER" id="PTHR38357:SF1">
    <property type="entry name" value="EXPRESSED PROTEIN"/>
    <property type="match status" value="1"/>
</dbReference>
<reference evidence="3" key="2">
    <citation type="submission" date="2019-10" db="EMBL/GenBank/DDBJ databases">
        <title>A de novo genome assembly of a pear dwarfing rootstock.</title>
        <authorList>
            <person name="Wang F."/>
            <person name="Wang J."/>
            <person name="Li S."/>
            <person name="Zhang Y."/>
            <person name="Fang M."/>
            <person name="Ma L."/>
            <person name="Zhao Y."/>
            <person name="Jiang S."/>
        </authorList>
    </citation>
    <scope>NUCLEOTIDE SEQUENCE [LARGE SCALE GENOMIC DNA]</scope>
</reference>
<reference evidence="2 3" key="1">
    <citation type="submission" date="2019-09" db="EMBL/GenBank/DDBJ databases">
        <authorList>
            <person name="Ou C."/>
        </authorList>
    </citation>
    <scope>NUCLEOTIDE SEQUENCE [LARGE SCALE GENOMIC DNA]</scope>
    <source>
        <strain evidence="2">S2</strain>
        <tissue evidence="2">Leaf</tissue>
    </source>
</reference>
<evidence type="ECO:0000256" key="1">
    <source>
        <dbReference type="SAM" id="MobiDB-lite"/>
    </source>
</evidence>
<keyword evidence="3" id="KW-1185">Reference proteome</keyword>
<dbReference type="OrthoDB" id="1897217at2759"/>
<evidence type="ECO:0000313" key="3">
    <source>
        <dbReference type="Proteomes" id="UP000327157"/>
    </source>
</evidence>
<dbReference type="AlphaFoldDB" id="A0A5N5GCP9"/>
<evidence type="ECO:0000313" key="2">
    <source>
        <dbReference type="EMBL" id="KAB2613226.1"/>
    </source>
</evidence>
<dbReference type="GO" id="GO:0009536">
    <property type="term" value="C:plastid"/>
    <property type="evidence" value="ECO:0007669"/>
    <property type="project" value="TreeGrafter"/>
</dbReference>
<dbReference type="Proteomes" id="UP000327157">
    <property type="component" value="Chromosome 9"/>
</dbReference>
<feature type="region of interest" description="Disordered" evidence="1">
    <location>
        <begin position="218"/>
        <end position="242"/>
    </location>
</feature>
<organism evidence="2 3">
    <name type="scientific">Pyrus ussuriensis x Pyrus communis</name>
    <dbReference type="NCBI Taxonomy" id="2448454"/>
    <lineage>
        <taxon>Eukaryota</taxon>
        <taxon>Viridiplantae</taxon>
        <taxon>Streptophyta</taxon>
        <taxon>Embryophyta</taxon>
        <taxon>Tracheophyta</taxon>
        <taxon>Spermatophyta</taxon>
        <taxon>Magnoliopsida</taxon>
        <taxon>eudicotyledons</taxon>
        <taxon>Gunneridae</taxon>
        <taxon>Pentapetalae</taxon>
        <taxon>rosids</taxon>
        <taxon>fabids</taxon>
        <taxon>Rosales</taxon>
        <taxon>Rosaceae</taxon>
        <taxon>Amygdaloideae</taxon>
        <taxon>Maleae</taxon>
        <taxon>Pyrus</taxon>
    </lineage>
</organism>
<feature type="region of interest" description="Disordered" evidence="1">
    <location>
        <begin position="165"/>
        <end position="193"/>
    </location>
</feature>
<feature type="region of interest" description="Disordered" evidence="1">
    <location>
        <begin position="1"/>
        <end position="59"/>
    </location>
</feature>
<proteinExistence type="predicted"/>
<feature type="compositionally biased region" description="Basic and acidic residues" evidence="1">
    <location>
        <begin position="169"/>
        <end position="182"/>
    </location>
</feature>
<gene>
    <name evidence="2" type="ORF">D8674_035542</name>
</gene>
<feature type="compositionally biased region" description="Acidic residues" evidence="1">
    <location>
        <begin position="183"/>
        <end position="193"/>
    </location>
</feature>
<accession>A0A5N5GCP9</accession>
<reference evidence="2 3" key="3">
    <citation type="submission" date="2019-11" db="EMBL/GenBank/DDBJ databases">
        <title>A de novo genome assembly of a pear dwarfing rootstock.</title>
        <authorList>
            <person name="Wang F."/>
            <person name="Wang J."/>
            <person name="Li S."/>
            <person name="Zhang Y."/>
            <person name="Fang M."/>
            <person name="Ma L."/>
            <person name="Zhao Y."/>
            <person name="Jiang S."/>
        </authorList>
    </citation>
    <scope>NUCLEOTIDE SEQUENCE [LARGE SCALE GENOMIC DNA]</scope>
    <source>
        <strain evidence="2">S2</strain>
        <tissue evidence="2">Leaf</tissue>
    </source>
</reference>
<comment type="caution">
    <text evidence="2">The sequence shown here is derived from an EMBL/GenBank/DDBJ whole genome shotgun (WGS) entry which is preliminary data.</text>
</comment>
<protein>
    <submittedName>
        <fullName evidence="2">Uncharacterized protein</fullName>
    </submittedName>
</protein>
<name>A0A5N5GCP9_9ROSA</name>
<feature type="compositionally biased region" description="Low complexity" evidence="1">
    <location>
        <begin position="10"/>
        <end position="30"/>
    </location>
</feature>
<dbReference type="EMBL" id="SMOL01000458">
    <property type="protein sequence ID" value="KAB2613226.1"/>
    <property type="molecule type" value="Genomic_DNA"/>
</dbReference>
<dbReference type="PANTHER" id="PTHR38357">
    <property type="entry name" value="EXPRESSED PROTEIN"/>
    <property type="match status" value="1"/>
</dbReference>
<sequence length="271" mass="30904">MTTLSTLFRLHSPPSNPPLSHTSPHPLRLSCSFKPTKPPKRPSLSASTPPPPPARDRVIDFGKHKGKMLGTLPSAYLKWVSKNLRARDFEDWAKLADQVLDDAVYRDRIEWEVAENILNGNRRNSIAAGGVSELLEISERFGWDNEDKIGWSRVNFELLGTSKGGRIPRRSEKEGGGERGEEREEEKEVVEDLGEVGERRRERRVRVRQRMRREEKLGIFEKSGGSARNGVGLGREKESGDEDWMVENSKRFPGREGLLKMAYRRRTGRFS</sequence>